<dbReference type="InterPro" id="IPR019897">
    <property type="entry name" value="RidA_CS"/>
</dbReference>
<organism evidence="2 3">
    <name type="scientific">Tuber magnatum</name>
    <name type="common">white Piedmont truffle</name>
    <dbReference type="NCBI Taxonomy" id="42249"/>
    <lineage>
        <taxon>Eukaryota</taxon>
        <taxon>Fungi</taxon>
        <taxon>Dikarya</taxon>
        <taxon>Ascomycota</taxon>
        <taxon>Pezizomycotina</taxon>
        <taxon>Pezizomycetes</taxon>
        <taxon>Pezizales</taxon>
        <taxon>Tuberaceae</taxon>
        <taxon>Tuber</taxon>
    </lineage>
</organism>
<dbReference type="GO" id="GO:0005739">
    <property type="term" value="C:mitochondrion"/>
    <property type="evidence" value="ECO:0007669"/>
    <property type="project" value="TreeGrafter"/>
</dbReference>
<name>A0A317T5T2_9PEZI</name>
<dbReference type="PROSITE" id="PS01094">
    <property type="entry name" value="UPF0076"/>
    <property type="match status" value="1"/>
</dbReference>
<dbReference type="Proteomes" id="UP000246991">
    <property type="component" value="Unassembled WGS sequence"/>
</dbReference>
<dbReference type="GO" id="GO:0019239">
    <property type="term" value="F:deaminase activity"/>
    <property type="evidence" value="ECO:0007669"/>
    <property type="project" value="TreeGrafter"/>
</dbReference>
<dbReference type="InterPro" id="IPR006056">
    <property type="entry name" value="RidA"/>
</dbReference>
<gene>
    <name evidence="2" type="ORF">C7212DRAFT_340960</name>
</gene>
<comment type="caution">
    <text evidence="2">The sequence shown here is derived from an EMBL/GenBank/DDBJ whole genome shotgun (WGS) entry which is preliminary data.</text>
</comment>
<dbReference type="PANTHER" id="PTHR11803">
    <property type="entry name" value="2-IMINOBUTANOATE/2-IMINOPROPANOATE DEAMINASE RIDA"/>
    <property type="match status" value="1"/>
</dbReference>
<dbReference type="OrthoDB" id="309640at2759"/>
<dbReference type="AlphaFoldDB" id="A0A317T5T2"/>
<comment type="similarity">
    <text evidence="1">Belongs to the RutC family.</text>
</comment>
<dbReference type="NCBIfam" id="TIGR00004">
    <property type="entry name" value="Rid family detoxifying hydrolase"/>
    <property type="match status" value="1"/>
</dbReference>
<reference evidence="2 3" key="1">
    <citation type="submission" date="2018-03" db="EMBL/GenBank/DDBJ databases">
        <title>Genomes of Pezizomycetes fungi and the evolution of truffles.</title>
        <authorList>
            <person name="Murat C."/>
            <person name="Payen T."/>
            <person name="Noel B."/>
            <person name="Kuo A."/>
            <person name="Martin F.M."/>
        </authorList>
    </citation>
    <scope>NUCLEOTIDE SEQUENCE [LARGE SCALE GENOMIC DNA]</scope>
    <source>
        <strain evidence="2">091103-1</strain>
    </source>
</reference>
<accession>A0A317T5T2</accession>
<dbReference type="InterPro" id="IPR006175">
    <property type="entry name" value="YjgF/YER057c/UK114"/>
</dbReference>
<dbReference type="InterPro" id="IPR035959">
    <property type="entry name" value="RutC-like_sf"/>
</dbReference>
<evidence type="ECO:0000313" key="3">
    <source>
        <dbReference type="Proteomes" id="UP000246991"/>
    </source>
</evidence>
<protein>
    <submittedName>
        <fullName evidence="2">YjgF-like protein</fullName>
    </submittedName>
</protein>
<dbReference type="STRING" id="42249.A0A317T5T2"/>
<dbReference type="SUPFAM" id="SSF55298">
    <property type="entry name" value="YjgF-like"/>
    <property type="match status" value="1"/>
</dbReference>
<dbReference type="EMBL" id="PYWC01000001">
    <property type="protein sequence ID" value="PWW80836.1"/>
    <property type="molecule type" value="Genomic_DNA"/>
</dbReference>
<dbReference type="Gene3D" id="3.30.1330.40">
    <property type="entry name" value="RutC-like"/>
    <property type="match status" value="1"/>
</dbReference>
<sequence length="161" mass="17089">MSAIPKPVLTHDAAPPAGPYSQAIKANGLVFVSGQIPADKSGNVIEGSIEECTVKSPSPFVHSHQLTISQEAVFVNLAAVLRASNSSFNKVLKTTVFLSDMANFARMNSVYEKHFSGHKPARSCVAVRELPKGVHVEIELVALEDTLPGKAQEGSHGNTGE</sequence>
<dbReference type="CDD" id="cd00448">
    <property type="entry name" value="YjgF_YER057c_UK114_family"/>
    <property type="match status" value="1"/>
</dbReference>
<dbReference type="Pfam" id="PF01042">
    <property type="entry name" value="Ribonuc_L-PSP"/>
    <property type="match status" value="2"/>
</dbReference>
<evidence type="ECO:0000313" key="2">
    <source>
        <dbReference type="EMBL" id="PWW80836.1"/>
    </source>
</evidence>
<dbReference type="GO" id="GO:0005829">
    <property type="term" value="C:cytosol"/>
    <property type="evidence" value="ECO:0007669"/>
    <property type="project" value="TreeGrafter"/>
</dbReference>
<dbReference type="PANTHER" id="PTHR11803:SF58">
    <property type="entry name" value="PROTEIN HMF1-RELATED"/>
    <property type="match status" value="1"/>
</dbReference>
<evidence type="ECO:0000256" key="1">
    <source>
        <dbReference type="ARBA" id="ARBA00010552"/>
    </source>
</evidence>
<keyword evidence="3" id="KW-1185">Reference proteome</keyword>
<proteinExistence type="inferred from homology"/>